<dbReference type="CDD" id="cd19071">
    <property type="entry name" value="AKR_AKR1-5-like"/>
    <property type="match status" value="1"/>
</dbReference>
<dbReference type="EMBL" id="KZ679008">
    <property type="protein sequence ID" value="PSS22871.1"/>
    <property type="molecule type" value="Genomic_DNA"/>
</dbReference>
<dbReference type="InterPro" id="IPR020471">
    <property type="entry name" value="AKR"/>
</dbReference>
<proteinExistence type="predicted"/>
<dbReference type="Proteomes" id="UP000241818">
    <property type="component" value="Unassembled WGS sequence"/>
</dbReference>
<dbReference type="AlphaFoldDB" id="A0A2T3B7Q5"/>
<dbReference type="GO" id="GO:0016491">
    <property type="term" value="F:oxidoreductase activity"/>
    <property type="evidence" value="ECO:0007669"/>
    <property type="project" value="UniProtKB-KW"/>
</dbReference>
<dbReference type="SUPFAM" id="SSF51430">
    <property type="entry name" value="NAD(P)-linked oxidoreductase"/>
    <property type="match status" value="1"/>
</dbReference>
<dbReference type="PANTHER" id="PTHR43827">
    <property type="entry name" value="2,5-DIKETO-D-GLUCONIC ACID REDUCTASE"/>
    <property type="match status" value="1"/>
</dbReference>
<dbReference type="InterPro" id="IPR036812">
    <property type="entry name" value="NAD(P)_OxRdtase_dom_sf"/>
</dbReference>
<keyword evidence="1" id="KW-0560">Oxidoreductase</keyword>
<evidence type="ECO:0000259" key="2">
    <source>
        <dbReference type="Pfam" id="PF00248"/>
    </source>
</evidence>
<sequence>MVLKNPSNTIIPKLVYGTAWKKDRTADLVYQALKAGFRGIDTAAQPRHYQENLVGDGIRRAINEGIVNREELYIQTKFTPLSGQDPNNMPYSTSQTLEERIHTSIASSFANLQTSTNPEDTYIDCLVLHSPLPSIGETQKAWEVFSSYVPHKIRALGISNTSYAILESLYNEMPIKPVVVQNRFYADTNWEVPLRRFCRERGIVFQSFWTFTGNPRMMRTKPIIDLATELSILGVKDAEVVSLYALVLGLGNVTVLDGTTKFERMKADLEGLELASRWAGGEGKDRWVQCLNGFKQLIGENEI</sequence>
<name>A0A2T3B7Q5_AMORE</name>
<evidence type="ECO:0000256" key="1">
    <source>
        <dbReference type="ARBA" id="ARBA00023002"/>
    </source>
</evidence>
<organism evidence="3 4">
    <name type="scientific">Amorphotheca resinae ATCC 22711</name>
    <dbReference type="NCBI Taxonomy" id="857342"/>
    <lineage>
        <taxon>Eukaryota</taxon>
        <taxon>Fungi</taxon>
        <taxon>Dikarya</taxon>
        <taxon>Ascomycota</taxon>
        <taxon>Pezizomycotina</taxon>
        <taxon>Leotiomycetes</taxon>
        <taxon>Helotiales</taxon>
        <taxon>Amorphothecaceae</taxon>
        <taxon>Amorphotheca</taxon>
    </lineage>
</organism>
<gene>
    <name evidence="3" type="ORF">M430DRAFT_97713</name>
</gene>
<dbReference type="PANTHER" id="PTHR43827:SF8">
    <property type="entry name" value="ALDO_KETO REDUCTASE FAMILY PROTEIN"/>
    <property type="match status" value="1"/>
</dbReference>
<dbReference type="GeneID" id="36578143"/>
<protein>
    <recommendedName>
        <fullName evidence="2">NADP-dependent oxidoreductase domain-containing protein</fullName>
    </recommendedName>
</protein>
<dbReference type="Gene3D" id="3.20.20.100">
    <property type="entry name" value="NADP-dependent oxidoreductase domain"/>
    <property type="match status" value="1"/>
</dbReference>
<feature type="domain" description="NADP-dependent oxidoreductase" evidence="2">
    <location>
        <begin position="20"/>
        <end position="206"/>
    </location>
</feature>
<dbReference type="RefSeq" id="XP_024722917.1">
    <property type="nucleotide sequence ID" value="XM_024870062.1"/>
</dbReference>
<evidence type="ECO:0000313" key="4">
    <source>
        <dbReference type="Proteomes" id="UP000241818"/>
    </source>
</evidence>
<dbReference type="STRING" id="857342.A0A2T3B7Q5"/>
<evidence type="ECO:0000313" key="3">
    <source>
        <dbReference type="EMBL" id="PSS22871.1"/>
    </source>
</evidence>
<accession>A0A2T3B7Q5</accession>
<dbReference type="InParanoid" id="A0A2T3B7Q5"/>
<keyword evidence="4" id="KW-1185">Reference proteome</keyword>
<dbReference type="OrthoDB" id="5357513at2759"/>
<reference evidence="3 4" key="1">
    <citation type="journal article" date="2018" name="New Phytol.">
        <title>Comparative genomics and transcriptomics depict ericoid mycorrhizal fungi as versatile saprotrophs and plant mutualists.</title>
        <authorList>
            <person name="Martino E."/>
            <person name="Morin E."/>
            <person name="Grelet G.A."/>
            <person name="Kuo A."/>
            <person name="Kohler A."/>
            <person name="Daghino S."/>
            <person name="Barry K.W."/>
            <person name="Cichocki N."/>
            <person name="Clum A."/>
            <person name="Dockter R.B."/>
            <person name="Hainaut M."/>
            <person name="Kuo R.C."/>
            <person name="LaButti K."/>
            <person name="Lindahl B.D."/>
            <person name="Lindquist E.A."/>
            <person name="Lipzen A."/>
            <person name="Khouja H.R."/>
            <person name="Magnuson J."/>
            <person name="Murat C."/>
            <person name="Ohm R.A."/>
            <person name="Singer S.W."/>
            <person name="Spatafora J.W."/>
            <person name="Wang M."/>
            <person name="Veneault-Fourrey C."/>
            <person name="Henrissat B."/>
            <person name="Grigoriev I.V."/>
            <person name="Martin F.M."/>
            <person name="Perotto S."/>
        </authorList>
    </citation>
    <scope>NUCLEOTIDE SEQUENCE [LARGE SCALE GENOMIC DNA]</scope>
    <source>
        <strain evidence="3 4">ATCC 22711</strain>
    </source>
</reference>
<dbReference type="Pfam" id="PF00248">
    <property type="entry name" value="Aldo_ket_red"/>
    <property type="match status" value="1"/>
</dbReference>
<dbReference type="InterPro" id="IPR023210">
    <property type="entry name" value="NADP_OxRdtase_dom"/>
</dbReference>